<dbReference type="GO" id="GO:0016757">
    <property type="term" value="F:glycosyltransferase activity"/>
    <property type="evidence" value="ECO:0007669"/>
    <property type="project" value="UniProtKB-KW"/>
</dbReference>
<dbReference type="SUPFAM" id="SSF101386">
    <property type="entry name" value="all-alpha NTP pyrophosphatases"/>
    <property type="match status" value="1"/>
</dbReference>
<dbReference type="STRING" id="1437606.BBOH_0082"/>
<dbReference type="EC" id="3.6.1.31" evidence="1"/>
<accession>A0A086ZJB0</accession>
<dbReference type="eggNOG" id="COG0140">
    <property type="taxonomic scope" value="Bacteria"/>
</dbReference>
<dbReference type="Gene3D" id="1.10.287.1080">
    <property type="entry name" value="MazG-like"/>
    <property type="match status" value="1"/>
</dbReference>
<proteinExistence type="predicted"/>
<organism evidence="1 2">
    <name type="scientific">Bifidobacterium bohemicum DSM 22767</name>
    <dbReference type="NCBI Taxonomy" id="1437606"/>
    <lineage>
        <taxon>Bacteria</taxon>
        <taxon>Bacillati</taxon>
        <taxon>Actinomycetota</taxon>
        <taxon>Actinomycetes</taxon>
        <taxon>Bifidobacteriales</taxon>
        <taxon>Bifidobacteriaceae</taxon>
        <taxon>Bifidobacterium</taxon>
    </lineage>
</organism>
<protein>
    <submittedName>
        <fullName evidence="1">ATP phosphoribosyltransferase</fullName>
        <ecNumber evidence="1">3.6.1.31</ecNumber>
    </submittedName>
</protein>
<dbReference type="RefSeq" id="WP_237743091.1">
    <property type="nucleotide sequence ID" value="NZ_JDUS01000001.1"/>
</dbReference>
<keyword evidence="1" id="KW-0328">Glycosyltransferase</keyword>
<reference evidence="1 2" key="1">
    <citation type="submission" date="2014-03" db="EMBL/GenBank/DDBJ databases">
        <title>Genomics of Bifidobacteria.</title>
        <authorList>
            <person name="Ventura M."/>
            <person name="Milani C."/>
            <person name="Lugli G.A."/>
        </authorList>
    </citation>
    <scope>NUCLEOTIDE SEQUENCE [LARGE SCALE GENOMIC DNA]</scope>
    <source>
        <strain evidence="1 2">DSM 22767</strain>
    </source>
</reference>
<dbReference type="EMBL" id="JGYP01000001">
    <property type="protein sequence ID" value="KFI46610.1"/>
    <property type="molecule type" value="Genomic_DNA"/>
</dbReference>
<gene>
    <name evidence="1" type="ORF">BBOH_0082</name>
</gene>
<dbReference type="Proteomes" id="UP000029096">
    <property type="component" value="Unassembled WGS sequence"/>
</dbReference>
<evidence type="ECO:0000313" key="1">
    <source>
        <dbReference type="EMBL" id="KFI46610.1"/>
    </source>
</evidence>
<dbReference type="GO" id="GO:0004636">
    <property type="term" value="F:phosphoribosyl-ATP diphosphatase activity"/>
    <property type="evidence" value="ECO:0007669"/>
    <property type="project" value="UniProtKB-EC"/>
</dbReference>
<evidence type="ECO:0000313" key="2">
    <source>
        <dbReference type="Proteomes" id="UP000029096"/>
    </source>
</evidence>
<keyword evidence="1" id="KW-0808">Transferase</keyword>
<sequence length="104" mass="11686">MKTFESLFAKLSDKALGRPAQSKTVEERNQGSHFIGKKIVAEAGHICLAAEHEGADRTAEEISQLIFDSRCRFNWHHCAQRGASCLRRALVGIRFHPYSRLAYG</sequence>
<comment type="caution">
    <text evidence="1">The sequence shown here is derived from an EMBL/GenBank/DDBJ whole genome shotgun (WGS) entry which is preliminary data.</text>
</comment>
<name>A0A086ZJB0_9BIFI</name>
<keyword evidence="1" id="KW-0378">Hydrolase</keyword>
<keyword evidence="2" id="KW-1185">Reference proteome</keyword>
<dbReference type="AlphaFoldDB" id="A0A086ZJB0"/>